<evidence type="ECO:0000313" key="1">
    <source>
        <dbReference type="EMBL" id="KAG1289106.1"/>
    </source>
</evidence>
<proteinExistence type="predicted"/>
<dbReference type="EMBL" id="JAANQT010007120">
    <property type="protein sequence ID" value="KAG1289106.1"/>
    <property type="molecule type" value="Genomic_DNA"/>
</dbReference>
<organism evidence="1 2">
    <name type="scientific">Rhizopus oryzae</name>
    <name type="common">Mucormycosis agent</name>
    <name type="synonym">Rhizopus arrhizus var. delemar</name>
    <dbReference type="NCBI Taxonomy" id="64495"/>
    <lineage>
        <taxon>Eukaryota</taxon>
        <taxon>Fungi</taxon>
        <taxon>Fungi incertae sedis</taxon>
        <taxon>Mucoromycota</taxon>
        <taxon>Mucoromycotina</taxon>
        <taxon>Mucoromycetes</taxon>
        <taxon>Mucorales</taxon>
        <taxon>Mucorineae</taxon>
        <taxon>Rhizopodaceae</taxon>
        <taxon>Rhizopus</taxon>
    </lineage>
</organism>
<dbReference type="AlphaFoldDB" id="A0A9P7BK61"/>
<sequence length="141" mass="15153">MWQSREQYSPIVALAASPARVARVPVGRQRVIGADHLVAETDIGAWTQEEGPIVGHVAKEVIRVARHDLHVLESQVVRYLQHLFDGVADNDLTALGPGLGCDAAGGQDGQLALDFGQRVARQCFAVGKQHGGRRGAVFRLA</sequence>
<name>A0A9P7BK61_RHIOR</name>
<evidence type="ECO:0000313" key="2">
    <source>
        <dbReference type="Proteomes" id="UP000716291"/>
    </source>
</evidence>
<reference evidence="1" key="1">
    <citation type="journal article" date="2020" name="Microb. Genom.">
        <title>Genetic diversity of clinical and environmental Mucorales isolates obtained from an investigation of mucormycosis cases among solid organ transplant recipients.</title>
        <authorList>
            <person name="Nguyen M.H."/>
            <person name="Kaul D."/>
            <person name="Muto C."/>
            <person name="Cheng S.J."/>
            <person name="Richter R.A."/>
            <person name="Bruno V.M."/>
            <person name="Liu G."/>
            <person name="Beyhan S."/>
            <person name="Sundermann A.J."/>
            <person name="Mounaud S."/>
            <person name="Pasculle A.W."/>
            <person name="Nierman W.C."/>
            <person name="Driscoll E."/>
            <person name="Cumbie R."/>
            <person name="Clancy C.J."/>
            <person name="Dupont C.L."/>
        </authorList>
    </citation>
    <scope>NUCLEOTIDE SEQUENCE</scope>
    <source>
        <strain evidence="1">GL11</strain>
    </source>
</reference>
<keyword evidence="2" id="KW-1185">Reference proteome</keyword>
<comment type="caution">
    <text evidence="1">The sequence shown here is derived from an EMBL/GenBank/DDBJ whole genome shotgun (WGS) entry which is preliminary data.</text>
</comment>
<accession>A0A9P7BK61</accession>
<dbReference type="Proteomes" id="UP000716291">
    <property type="component" value="Unassembled WGS sequence"/>
</dbReference>
<gene>
    <name evidence="1" type="ORF">G6F64_014058</name>
</gene>
<protein>
    <submittedName>
        <fullName evidence="1">Uncharacterized protein</fullName>
    </submittedName>
</protein>